<dbReference type="NCBIfam" id="NF041384">
    <property type="entry name" value="YHS_seleno_dom"/>
    <property type="match status" value="1"/>
</dbReference>
<dbReference type="OrthoDB" id="344729at2"/>
<proteinExistence type="predicted"/>
<evidence type="ECO:0000313" key="2">
    <source>
        <dbReference type="EMBL" id="RUT34706.1"/>
    </source>
</evidence>
<reference evidence="2 3" key="1">
    <citation type="journal article" date="2016" name="Int. J. Syst. Evol. Microbiol.">
        <title>Arsenicitalea aurantiaca gen. nov., sp. nov., a new member of the family Hyphomicrobiaceae, isolated from high-arsenic sediment.</title>
        <authorList>
            <person name="Mu Y."/>
            <person name="Zhou L."/>
            <person name="Zeng X.C."/>
            <person name="Liu L."/>
            <person name="Pan Y."/>
            <person name="Chen X."/>
            <person name="Wang J."/>
            <person name="Li S."/>
            <person name="Li W.J."/>
            <person name="Wang Y."/>
        </authorList>
    </citation>
    <scope>NUCLEOTIDE SEQUENCE [LARGE SCALE GENOMIC DNA]</scope>
    <source>
        <strain evidence="2 3">42-50</strain>
    </source>
</reference>
<comment type="caution">
    <text evidence="2">The sequence shown here is derived from an EMBL/GenBank/DDBJ whole genome shotgun (WGS) entry which is preliminary data.</text>
</comment>
<dbReference type="AlphaFoldDB" id="A0A433XKU4"/>
<evidence type="ECO:0000313" key="3">
    <source>
        <dbReference type="Proteomes" id="UP000281547"/>
    </source>
</evidence>
<sequence>MARLALVVVAAAAALPLMQPASAQSTGARLVVDPLMGVALGGFDPVSYFTEGAPLPGRSEYEHIWQGVPHYFANAANRDVFARNPEIYAPRFGGHCAMALSRGYFSDGKPQLHVIHRQRLYLFHSIGNRSAFLAAPDAALERAETNWSGEAAGPAPD</sequence>
<accession>A0A433XKU4</accession>
<feature type="chain" id="PRO_5019408855" description="YHS domain-containing protein" evidence="1">
    <location>
        <begin position="24"/>
        <end position="157"/>
    </location>
</feature>
<protein>
    <recommendedName>
        <fullName evidence="4">YHS domain-containing protein</fullName>
    </recommendedName>
</protein>
<dbReference type="EMBL" id="RZNJ01000001">
    <property type="protein sequence ID" value="RUT34706.1"/>
    <property type="molecule type" value="Genomic_DNA"/>
</dbReference>
<keyword evidence="3" id="KW-1185">Reference proteome</keyword>
<gene>
    <name evidence="2" type="ORF">EMQ25_01715</name>
</gene>
<feature type="signal peptide" evidence="1">
    <location>
        <begin position="1"/>
        <end position="23"/>
    </location>
</feature>
<organism evidence="2 3">
    <name type="scientific">Arsenicitalea aurantiaca</name>
    <dbReference type="NCBI Taxonomy" id="1783274"/>
    <lineage>
        <taxon>Bacteria</taxon>
        <taxon>Pseudomonadati</taxon>
        <taxon>Pseudomonadota</taxon>
        <taxon>Alphaproteobacteria</taxon>
        <taxon>Hyphomicrobiales</taxon>
        <taxon>Devosiaceae</taxon>
        <taxon>Arsenicitalea</taxon>
    </lineage>
</organism>
<keyword evidence="1" id="KW-0732">Signal</keyword>
<evidence type="ECO:0000256" key="1">
    <source>
        <dbReference type="SAM" id="SignalP"/>
    </source>
</evidence>
<dbReference type="Proteomes" id="UP000281547">
    <property type="component" value="Unassembled WGS sequence"/>
</dbReference>
<name>A0A433XKU4_9HYPH</name>
<evidence type="ECO:0008006" key="4">
    <source>
        <dbReference type="Google" id="ProtNLM"/>
    </source>
</evidence>
<dbReference type="RefSeq" id="WP_127186825.1">
    <property type="nucleotide sequence ID" value="NZ_RZNJ01000001.1"/>
</dbReference>